<dbReference type="RefSeq" id="WP_256538965.1">
    <property type="nucleotide sequence ID" value="NZ_JANHOH010000002.1"/>
</dbReference>
<comment type="subcellular location">
    <subcellularLocation>
        <location evidence="1">Cell membrane</location>
        <topology evidence="1">Multi-pass membrane protein</topology>
    </subcellularLocation>
</comment>
<feature type="transmembrane region" description="Helical" evidence="10">
    <location>
        <begin position="823"/>
        <end position="846"/>
    </location>
</feature>
<feature type="transmembrane region" description="Helical" evidence="10">
    <location>
        <begin position="279"/>
        <end position="303"/>
    </location>
</feature>
<dbReference type="Pfam" id="PF00690">
    <property type="entry name" value="Cation_ATPase_N"/>
    <property type="match status" value="1"/>
</dbReference>
<dbReference type="InterPro" id="IPR001757">
    <property type="entry name" value="P_typ_ATPase"/>
</dbReference>
<dbReference type="InterPro" id="IPR023214">
    <property type="entry name" value="HAD_sf"/>
</dbReference>
<keyword evidence="8 10" id="KW-1133">Transmembrane helix</keyword>
<feature type="domain" description="Cation-transporting P-type ATPase N-terminal" evidence="11">
    <location>
        <begin position="7"/>
        <end position="81"/>
    </location>
</feature>
<evidence type="ECO:0000256" key="8">
    <source>
        <dbReference type="ARBA" id="ARBA00022989"/>
    </source>
</evidence>
<feature type="transmembrane region" description="Helical" evidence="10">
    <location>
        <begin position="681"/>
        <end position="703"/>
    </location>
</feature>
<evidence type="ECO:0000313" key="13">
    <source>
        <dbReference type="Proteomes" id="UP001204376"/>
    </source>
</evidence>
<dbReference type="NCBIfam" id="TIGR01494">
    <property type="entry name" value="ATPase_P-type"/>
    <property type="match status" value="2"/>
</dbReference>
<dbReference type="InterPro" id="IPR008250">
    <property type="entry name" value="ATPase_P-typ_transduc_dom_A_sf"/>
</dbReference>
<protein>
    <submittedName>
        <fullName evidence="12">Cation-transporting P-type ATPase</fullName>
    </submittedName>
</protein>
<dbReference type="InterPro" id="IPR036412">
    <property type="entry name" value="HAD-like_sf"/>
</dbReference>
<evidence type="ECO:0000256" key="2">
    <source>
        <dbReference type="ARBA" id="ARBA00005675"/>
    </source>
</evidence>
<proteinExistence type="inferred from homology"/>
<feature type="transmembrane region" description="Helical" evidence="10">
    <location>
        <begin position="754"/>
        <end position="775"/>
    </location>
</feature>
<dbReference type="InterPro" id="IPR044492">
    <property type="entry name" value="P_typ_ATPase_HD_dom"/>
</dbReference>
<evidence type="ECO:0000256" key="9">
    <source>
        <dbReference type="ARBA" id="ARBA00023136"/>
    </source>
</evidence>
<name>A0ABT1T2S3_9SPHI</name>
<dbReference type="Pfam" id="PF00122">
    <property type="entry name" value="E1-E2_ATPase"/>
    <property type="match status" value="1"/>
</dbReference>
<dbReference type="SFLD" id="SFLDG00002">
    <property type="entry name" value="C1.7:_P-type_atpase_like"/>
    <property type="match status" value="1"/>
</dbReference>
<evidence type="ECO:0000259" key="11">
    <source>
        <dbReference type="SMART" id="SM00831"/>
    </source>
</evidence>
<keyword evidence="4 10" id="KW-0812">Transmembrane</keyword>
<evidence type="ECO:0000256" key="6">
    <source>
        <dbReference type="ARBA" id="ARBA00022840"/>
    </source>
</evidence>
<dbReference type="InterPro" id="IPR023298">
    <property type="entry name" value="ATPase_P-typ_TM_dom_sf"/>
</dbReference>
<dbReference type="PANTHER" id="PTHR43294">
    <property type="entry name" value="SODIUM/POTASSIUM-TRANSPORTING ATPASE SUBUNIT ALPHA"/>
    <property type="match status" value="1"/>
</dbReference>
<feature type="transmembrane region" description="Helical" evidence="10">
    <location>
        <begin position="85"/>
        <end position="106"/>
    </location>
</feature>
<evidence type="ECO:0000256" key="7">
    <source>
        <dbReference type="ARBA" id="ARBA00022967"/>
    </source>
</evidence>
<keyword evidence="9 10" id="KW-0472">Membrane</keyword>
<dbReference type="PRINTS" id="PR00120">
    <property type="entry name" value="HATPASE"/>
</dbReference>
<dbReference type="EMBL" id="JANHOH010000002">
    <property type="protein sequence ID" value="MCQ6958768.1"/>
    <property type="molecule type" value="Genomic_DNA"/>
</dbReference>
<keyword evidence="13" id="KW-1185">Reference proteome</keyword>
<dbReference type="SUPFAM" id="SSF56784">
    <property type="entry name" value="HAD-like"/>
    <property type="match status" value="1"/>
</dbReference>
<feature type="transmembrane region" description="Helical" evidence="10">
    <location>
        <begin position="709"/>
        <end position="733"/>
    </location>
</feature>
<feature type="transmembrane region" description="Helical" evidence="10">
    <location>
        <begin position="790"/>
        <end position="811"/>
    </location>
</feature>
<dbReference type="SFLD" id="SFLDS00003">
    <property type="entry name" value="Haloacid_Dehalogenase"/>
    <property type="match status" value="1"/>
</dbReference>
<dbReference type="InterPro" id="IPR059000">
    <property type="entry name" value="ATPase_P-type_domA"/>
</dbReference>
<evidence type="ECO:0000256" key="3">
    <source>
        <dbReference type="ARBA" id="ARBA00022475"/>
    </source>
</evidence>
<dbReference type="Pfam" id="PF13246">
    <property type="entry name" value="Cation_ATPase"/>
    <property type="match status" value="1"/>
</dbReference>
<sequence>MNYPLIRPFAMQASVVTSQLRTDMENGLTEAESIRRRDQYGLNTYHVQQQKNVWRILLAQFSGPIVYLLIFGAGVSFYFRDMLEGISILVVIIINALIGFLMEIQARSSMKALQKMDIVTARVIRAGRLQKVPAEQLVPGDLVVCEAGDIIPADGRLITVNHFQCDESSLTGESIPCTKSVDALPEQTFIGDQENMVFKGTAVVSGNAKMIVTGIADQTYLGTITSLVATATAMVTPLDKKLNQLSRTLIWITLTMTAIFALTAVLQGKALLTIIETSIALAVAAIPEGLPIVATVALSYGMLLMARRNAIVKHLSAVETLGSTGVILTDKTGTLTENKITLDTLLFPNETVKVVITGHQLEFPEEKLQKDHENFRLLLLTGVLCNNAEASAGDPIEVCLQETAKAANVDMELQHRLYPRVDEIPFSSDIMMMGTLHQTTSGYFVATKGSVEQLLEKCNWLQNGNDIVPLTVPLKQQILTRSEKMSASGLRVLAFAYKAAKQIATTNYLQDLVYIGMAGFLDPPRNDIRGAIIDCRNAGIKVVMITGDHPQTALNIARKVGLIEDHQSQVLTGQELPGTNDLTPAWRERILRTAVFARTTAQQKLQIADVFQQAGMIIAMTGDGVNDAPALKKADVGIAMGVGGTQVAKETAGIVLKDDSFSSIAQAVAHGREIFQNIQKFVVYLVSCNLSEIFMVTIMGIIMPGATLLPLQILFLNMVTDIFPALALGLGTGDRTVMQKPPRDPQRGIIAGRKWFLIALYAGSITLAVICSVLYGRDVLHVNDRACNNLAFITLTFAQLFHVFNMASYGSDLVFNEITRNKWVWLAVLFCGGLMLAVFSVPGLRLVLGLSVLPLRSWFIAILTSLLPLASFQLYRLIHKYMGRSL</sequence>
<comment type="similarity">
    <text evidence="2">Belongs to the cation transport ATPase (P-type) (TC 3.A.3) family. Type IIA subfamily.</text>
</comment>
<keyword evidence="7" id="KW-1278">Translocase</keyword>
<evidence type="ECO:0000256" key="5">
    <source>
        <dbReference type="ARBA" id="ARBA00022741"/>
    </source>
</evidence>
<dbReference type="Gene3D" id="1.20.1110.10">
    <property type="entry name" value="Calcium-transporting ATPase, transmembrane domain"/>
    <property type="match status" value="1"/>
</dbReference>
<comment type="caution">
    <text evidence="12">The sequence shown here is derived from an EMBL/GenBank/DDBJ whole genome shotgun (WGS) entry which is preliminary data.</text>
</comment>
<evidence type="ECO:0000256" key="4">
    <source>
        <dbReference type="ARBA" id="ARBA00022692"/>
    </source>
</evidence>
<dbReference type="SUPFAM" id="SSF81653">
    <property type="entry name" value="Calcium ATPase, transduction domain A"/>
    <property type="match status" value="1"/>
</dbReference>
<dbReference type="InterPro" id="IPR050510">
    <property type="entry name" value="Cation_transp_ATPase_P-type"/>
</dbReference>
<dbReference type="PANTHER" id="PTHR43294:SF21">
    <property type="entry name" value="CATION TRANSPORTING ATPASE"/>
    <property type="match status" value="1"/>
</dbReference>
<evidence type="ECO:0000313" key="12">
    <source>
        <dbReference type="EMBL" id="MCQ6958768.1"/>
    </source>
</evidence>
<dbReference type="InterPro" id="IPR018303">
    <property type="entry name" value="ATPase_P-typ_P_site"/>
</dbReference>
<accession>A0ABT1T2S3</accession>
<reference evidence="12 13" key="1">
    <citation type="submission" date="2022-07" db="EMBL/GenBank/DDBJ databases">
        <title>Mucilaginibacter sp. JC4.</title>
        <authorList>
            <person name="Le V."/>
            <person name="Ko S.-R."/>
            <person name="Ahn C.-Y."/>
            <person name="Oh H.-M."/>
        </authorList>
    </citation>
    <scope>NUCLEOTIDE SEQUENCE [LARGE SCALE GENOMIC DNA]</scope>
    <source>
        <strain evidence="12 13">JC4</strain>
    </source>
</reference>
<dbReference type="SFLD" id="SFLDF00027">
    <property type="entry name" value="p-type_atpase"/>
    <property type="match status" value="1"/>
</dbReference>
<feature type="transmembrane region" description="Helical" evidence="10">
    <location>
        <begin position="56"/>
        <end position="79"/>
    </location>
</feature>
<dbReference type="SUPFAM" id="SSF81665">
    <property type="entry name" value="Calcium ATPase, transmembrane domain M"/>
    <property type="match status" value="1"/>
</dbReference>
<dbReference type="Gene3D" id="3.40.1110.10">
    <property type="entry name" value="Calcium-transporting ATPase, cytoplasmic domain N"/>
    <property type="match status" value="1"/>
</dbReference>
<organism evidence="12 13">
    <name type="scientific">Mucilaginibacter aquariorum</name>
    <dbReference type="NCBI Taxonomy" id="2967225"/>
    <lineage>
        <taxon>Bacteria</taxon>
        <taxon>Pseudomonadati</taxon>
        <taxon>Bacteroidota</taxon>
        <taxon>Sphingobacteriia</taxon>
        <taxon>Sphingobacteriales</taxon>
        <taxon>Sphingobacteriaceae</taxon>
        <taxon>Mucilaginibacter</taxon>
    </lineage>
</organism>
<dbReference type="InterPro" id="IPR004014">
    <property type="entry name" value="ATPase_P-typ_cation-transptr_N"/>
</dbReference>
<keyword evidence="5" id="KW-0547">Nucleotide-binding</keyword>
<dbReference type="PRINTS" id="PR00119">
    <property type="entry name" value="CATATPASE"/>
</dbReference>
<evidence type="ECO:0000256" key="1">
    <source>
        <dbReference type="ARBA" id="ARBA00004651"/>
    </source>
</evidence>
<keyword evidence="6" id="KW-0067">ATP-binding</keyword>
<feature type="transmembrane region" description="Helical" evidence="10">
    <location>
        <begin position="248"/>
        <end position="267"/>
    </location>
</feature>
<evidence type="ECO:0000256" key="10">
    <source>
        <dbReference type="SAM" id="Phobius"/>
    </source>
</evidence>
<dbReference type="Proteomes" id="UP001204376">
    <property type="component" value="Unassembled WGS sequence"/>
</dbReference>
<gene>
    <name evidence="12" type="ORF">NPE20_12400</name>
</gene>
<dbReference type="PROSITE" id="PS00154">
    <property type="entry name" value="ATPASE_E1_E2"/>
    <property type="match status" value="1"/>
</dbReference>
<keyword evidence="3" id="KW-1003">Cell membrane</keyword>
<dbReference type="Gene3D" id="3.40.50.1000">
    <property type="entry name" value="HAD superfamily/HAD-like"/>
    <property type="match status" value="1"/>
</dbReference>
<dbReference type="SMART" id="SM00831">
    <property type="entry name" value="Cation_ATPase_N"/>
    <property type="match status" value="1"/>
</dbReference>
<feature type="transmembrane region" description="Helical" evidence="10">
    <location>
        <begin position="858"/>
        <end position="878"/>
    </location>
</feature>
<dbReference type="InterPro" id="IPR023299">
    <property type="entry name" value="ATPase_P-typ_cyto_dom_N"/>
</dbReference>
<dbReference type="InterPro" id="IPR006068">
    <property type="entry name" value="ATPase_P-typ_cation-transptr_C"/>
</dbReference>
<dbReference type="SUPFAM" id="SSF81660">
    <property type="entry name" value="Metal cation-transporting ATPase, ATP-binding domain N"/>
    <property type="match status" value="1"/>
</dbReference>
<dbReference type="Gene3D" id="2.70.150.10">
    <property type="entry name" value="Calcium-transporting ATPase, cytoplasmic transduction domain A"/>
    <property type="match status" value="1"/>
</dbReference>
<dbReference type="Pfam" id="PF00689">
    <property type="entry name" value="Cation_ATPase_C"/>
    <property type="match status" value="1"/>
</dbReference>